<evidence type="ECO:0000313" key="2">
    <source>
        <dbReference type="EMBL" id="EAY31006.1"/>
    </source>
</evidence>
<name>A1ZEQ4_MICM2</name>
<dbReference type="Pfam" id="PF14065">
    <property type="entry name" value="Pvc16_N"/>
    <property type="match status" value="1"/>
</dbReference>
<dbReference type="InterPro" id="IPR025351">
    <property type="entry name" value="Pvc16_N"/>
</dbReference>
<gene>
    <name evidence="2" type="ORF">M23134_07413</name>
</gene>
<dbReference type="eggNOG" id="ENOG5031592">
    <property type="taxonomic scope" value="Bacteria"/>
</dbReference>
<organism evidence="2 3">
    <name type="scientific">Microscilla marina ATCC 23134</name>
    <dbReference type="NCBI Taxonomy" id="313606"/>
    <lineage>
        <taxon>Bacteria</taxon>
        <taxon>Pseudomonadati</taxon>
        <taxon>Bacteroidota</taxon>
        <taxon>Cytophagia</taxon>
        <taxon>Cytophagales</taxon>
        <taxon>Microscillaceae</taxon>
        <taxon>Microscilla</taxon>
    </lineage>
</organism>
<evidence type="ECO:0000259" key="1">
    <source>
        <dbReference type="Pfam" id="PF14065"/>
    </source>
</evidence>
<feature type="domain" description="Pvc16 N-terminal" evidence="1">
    <location>
        <begin position="18"/>
        <end position="152"/>
    </location>
</feature>
<dbReference type="AlphaFoldDB" id="A1ZEQ4"/>
<evidence type="ECO:0000313" key="3">
    <source>
        <dbReference type="Proteomes" id="UP000004095"/>
    </source>
</evidence>
<dbReference type="EMBL" id="AAWS01000004">
    <property type="protein sequence ID" value="EAY31006.1"/>
    <property type="molecule type" value="Genomic_DNA"/>
</dbReference>
<reference evidence="2 3" key="1">
    <citation type="submission" date="2007-01" db="EMBL/GenBank/DDBJ databases">
        <authorList>
            <person name="Haygood M."/>
            <person name="Podell S."/>
            <person name="Anderson C."/>
            <person name="Hopkinson B."/>
            <person name="Roe K."/>
            <person name="Barbeau K."/>
            <person name="Gaasterland T."/>
            <person name="Ferriera S."/>
            <person name="Johnson J."/>
            <person name="Kravitz S."/>
            <person name="Beeson K."/>
            <person name="Sutton G."/>
            <person name="Rogers Y.-H."/>
            <person name="Friedman R."/>
            <person name="Frazier M."/>
            <person name="Venter J.C."/>
        </authorList>
    </citation>
    <scope>NUCLEOTIDE SEQUENCE [LARGE SCALE GENOMIC DNA]</scope>
    <source>
        <strain evidence="2 3">ATCC 23134</strain>
    </source>
</reference>
<protein>
    <recommendedName>
        <fullName evidence="1">Pvc16 N-terminal domain-containing protein</fullName>
    </recommendedName>
</protein>
<proteinExistence type="predicted"/>
<sequence>MELQFPQKAYEVAVDKLVTREGKSTTDAQSGRIVITLLHAQEERTMQRSRTSDLTQPYHLNLLLLFSVHEKEQNASGNAYLEAMKYLDMVLGYFQQTPVFSPQTHALPPNIQHLHFELFNEDLRESSYIWTMTGAKHTTSVLYQVRSVTVGQALVGSQFAAHSQQLFGT</sequence>
<accession>A1ZEQ4</accession>
<keyword evidence="3" id="KW-1185">Reference proteome</keyword>
<dbReference type="Proteomes" id="UP000004095">
    <property type="component" value="Unassembled WGS sequence"/>
</dbReference>
<comment type="caution">
    <text evidence="2">The sequence shown here is derived from an EMBL/GenBank/DDBJ whole genome shotgun (WGS) entry which is preliminary data.</text>
</comment>